<dbReference type="EMBL" id="CP106679">
    <property type="protein sequence ID" value="UXP33493.1"/>
    <property type="molecule type" value="Genomic_DNA"/>
</dbReference>
<dbReference type="RefSeq" id="WP_262310922.1">
    <property type="nucleotide sequence ID" value="NZ_CP106679.1"/>
</dbReference>
<protein>
    <submittedName>
        <fullName evidence="1">DUF2007 domain-containing protein</fullName>
    </submittedName>
</protein>
<gene>
    <name evidence="1" type="ORF">N6H18_05945</name>
</gene>
<sequence>MSDWQKVYSDRNEYRANIVVAVLEDFGLQPVLVNKKDTAYQLGNFEVHVAPDHVIRAIKIIKDDINFN</sequence>
<reference evidence="1" key="1">
    <citation type="submission" date="2022-09" db="EMBL/GenBank/DDBJ databases">
        <title>Comparative genomics and taxonomic characterization of three novel marine species of genus Reichenbachiella exhibiting antioxidant and polysaccharide degradation activities.</title>
        <authorList>
            <person name="Muhammad N."/>
            <person name="Lee Y.-J."/>
            <person name="Ko J."/>
            <person name="Kim S.-G."/>
        </authorList>
    </citation>
    <scope>NUCLEOTIDE SEQUENCE</scope>
    <source>
        <strain evidence="1">BKB1-1</strain>
    </source>
</reference>
<keyword evidence="2" id="KW-1185">Reference proteome</keyword>
<organism evidence="1 2">
    <name type="scientific">Reichenbachiella agarivorans</name>
    <dbReference type="NCBI Taxonomy" id="2979464"/>
    <lineage>
        <taxon>Bacteria</taxon>
        <taxon>Pseudomonadati</taxon>
        <taxon>Bacteroidota</taxon>
        <taxon>Cytophagia</taxon>
        <taxon>Cytophagales</taxon>
        <taxon>Reichenbachiellaceae</taxon>
        <taxon>Reichenbachiella</taxon>
    </lineage>
</organism>
<accession>A0ABY6CVS0</accession>
<evidence type="ECO:0000313" key="1">
    <source>
        <dbReference type="EMBL" id="UXP33493.1"/>
    </source>
</evidence>
<name>A0ABY6CVS0_9BACT</name>
<proteinExistence type="predicted"/>
<dbReference type="Proteomes" id="UP001065174">
    <property type="component" value="Chromosome"/>
</dbReference>
<evidence type="ECO:0000313" key="2">
    <source>
        <dbReference type="Proteomes" id="UP001065174"/>
    </source>
</evidence>